<dbReference type="EMBL" id="CM031812">
    <property type="protein sequence ID" value="KAG6657132.1"/>
    <property type="molecule type" value="Genomic_DNA"/>
</dbReference>
<name>A0A8T1QT21_CARIL</name>
<proteinExistence type="predicted"/>
<evidence type="ECO:0000313" key="1">
    <source>
        <dbReference type="EMBL" id="KAG6657132.1"/>
    </source>
</evidence>
<protein>
    <submittedName>
        <fullName evidence="1">Uncharacterized protein</fullName>
    </submittedName>
</protein>
<evidence type="ECO:0000313" key="2">
    <source>
        <dbReference type="Proteomes" id="UP000811609"/>
    </source>
</evidence>
<keyword evidence="2" id="KW-1185">Reference proteome</keyword>
<dbReference type="Proteomes" id="UP000811609">
    <property type="component" value="Chromosome 4"/>
</dbReference>
<accession>A0A8T1QT21</accession>
<sequence>MAPTHACKSFVWRNLNFQLKEAAITSLVK</sequence>
<dbReference type="AlphaFoldDB" id="A0A8T1QT21"/>
<gene>
    <name evidence="1" type="ORF">CIPAW_04G068900</name>
</gene>
<reference evidence="1" key="1">
    <citation type="submission" date="2020-12" db="EMBL/GenBank/DDBJ databases">
        <title>WGS assembly of Carya illinoinensis cv. Pawnee.</title>
        <authorList>
            <person name="Platts A."/>
            <person name="Shu S."/>
            <person name="Wright S."/>
            <person name="Barry K."/>
            <person name="Edger P."/>
            <person name="Pires J.C."/>
            <person name="Schmutz J."/>
        </authorList>
    </citation>
    <scope>NUCLEOTIDE SEQUENCE</scope>
    <source>
        <tissue evidence="1">Leaf</tissue>
    </source>
</reference>
<organism evidence="1 2">
    <name type="scientific">Carya illinoinensis</name>
    <name type="common">Pecan</name>
    <dbReference type="NCBI Taxonomy" id="32201"/>
    <lineage>
        <taxon>Eukaryota</taxon>
        <taxon>Viridiplantae</taxon>
        <taxon>Streptophyta</taxon>
        <taxon>Embryophyta</taxon>
        <taxon>Tracheophyta</taxon>
        <taxon>Spermatophyta</taxon>
        <taxon>Magnoliopsida</taxon>
        <taxon>eudicotyledons</taxon>
        <taxon>Gunneridae</taxon>
        <taxon>Pentapetalae</taxon>
        <taxon>rosids</taxon>
        <taxon>fabids</taxon>
        <taxon>Fagales</taxon>
        <taxon>Juglandaceae</taxon>
        <taxon>Carya</taxon>
    </lineage>
</organism>
<comment type="caution">
    <text evidence="1">The sequence shown here is derived from an EMBL/GenBank/DDBJ whole genome shotgun (WGS) entry which is preliminary data.</text>
</comment>